<dbReference type="Proteomes" id="UP001320420">
    <property type="component" value="Unassembled WGS sequence"/>
</dbReference>
<dbReference type="GO" id="GO:0005524">
    <property type="term" value="F:ATP binding"/>
    <property type="evidence" value="ECO:0007669"/>
    <property type="project" value="UniProtKB-KW"/>
</dbReference>
<comment type="subcellular location">
    <subcellularLocation>
        <location evidence="2">Nucleus</location>
    </subcellularLocation>
</comment>
<dbReference type="Gene3D" id="1.10.3260.10">
    <property type="entry name" value="DNA ligase, ATP-dependent, N-terminal domain"/>
    <property type="match status" value="1"/>
</dbReference>
<evidence type="ECO:0000256" key="14">
    <source>
        <dbReference type="ARBA" id="ARBA00034003"/>
    </source>
</evidence>
<evidence type="ECO:0000256" key="8">
    <source>
        <dbReference type="ARBA" id="ARBA00022763"/>
    </source>
</evidence>
<comment type="similarity">
    <text evidence="3 17">Belongs to the ATP-dependent DNA ligase family.</text>
</comment>
<dbReference type="InterPro" id="IPR044125">
    <property type="entry name" value="Adenylation_DNA_ligase_IV"/>
</dbReference>
<keyword evidence="22" id="KW-1185">Reference proteome</keyword>
<feature type="region of interest" description="Disordered" evidence="18">
    <location>
        <begin position="42"/>
        <end position="61"/>
    </location>
</feature>
<comment type="caution">
    <text evidence="21">The sequence shown here is derived from an EMBL/GenBank/DDBJ whole genome shotgun (WGS) entry which is preliminary data.</text>
</comment>
<evidence type="ECO:0000313" key="21">
    <source>
        <dbReference type="EMBL" id="KAK7751458.1"/>
    </source>
</evidence>
<feature type="domain" description="BRCT" evidence="20">
    <location>
        <begin position="904"/>
        <end position="1009"/>
    </location>
</feature>
<dbReference type="GO" id="GO:0006303">
    <property type="term" value="P:double-strand break repair via nonhomologous end joining"/>
    <property type="evidence" value="ECO:0007669"/>
    <property type="project" value="TreeGrafter"/>
</dbReference>
<dbReference type="EC" id="6.5.1.1" evidence="16"/>
<comment type="cofactor">
    <cofactor evidence="1">
        <name>Mg(2+)</name>
        <dbReference type="ChEBI" id="CHEBI:18420"/>
    </cofactor>
</comment>
<dbReference type="GO" id="GO:0003910">
    <property type="term" value="F:DNA ligase (ATP) activity"/>
    <property type="evidence" value="ECO:0007669"/>
    <property type="project" value="UniProtKB-EC"/>
</dbReference>
<evidence type="ECO:0000256" key="10">
    <source>
        <dbReference type="ARBA" id="ARBA00022842"/>
    </source>
</evidence>
<dbReference type="SUPFAM" id="SSF117018">
    <property type="entry name" value="ATP-dependent DNA ligase DNA-binding domain"/>
    <property type="match status" value="1"/>
</dbReference>
<dbReference type="PANTHER" id="PTHR45997:SF1">
    <property type="entry name" value="DNA LIGASE 4"/>
    <property type="match status" value="1"/>
</dbReference>
<dbReference type="InterPro" id="IPR012308">
    <property type="entry name" value="DNA_ligase_ATP-dep_N"/>
</dbReference>
<dbReference type="InterPro" id="IPR012340">
    <property type="entry name" value="NA-bd_OB-fold"/>
</dbReference>
<dbReference type="PROSITE" id="PS50172">
    <property type="entry name" value="BRCT"/>
    <property type="match status" value="2"/>
</dbReference>
<evidence type="ECO:0000256" key="17">
    <source>
        <dbReference type="RuleBase" id="RU004196"/>
    </source>
</evidence>
<evidence type="ECO:0000256" key="7">
    <source>
        <dbReference type="ARBA" id="ARBA00022741"/>
    </source>
</evidence>
<evidence type="ECO:0000256" key="2">
    <source>
        <dbReference type="ARBA" id="ARBA00004123"/>
    </source>
</evidence>
<dbReference type="GO" id="GO:0006310">
    <property type="term" value="P:DNA recombination"/>
    <property type="evidence" value="ECO:0007669"/>
    <property type="project" value="UniProtKB-KW"/>
</dbReference>
<dbReference type="CDD" id="cd07903">
    <property type="entry name" value="Adenylation_DNA_ligase_IV"/>
    <property type="match status" value="1"/>
</dbReference>
<dbReference type="PROSITE" id="PS00333">
    <property type="entry name" value="DNA_LIGASE_A2"/>
    <property type="match status" value="1"/>
</dbReference>
<dbReference type="InterPro" id="IPR036420">
    <property type="entry name" value="BRCT_dom_sf"/>
</dbReference>
<dbReference type="FunFam" id="3.30.470.30:FF:000013">
    <property type="entry name" value="DNA ligase"/>
    <property type="match status" value="1"/>
</dbReference>
<dbReference type="InterPro" id="IPR029710">
    <property type="entry name" value="LIG4"/>
</dbReference>
<dbReference type="SUPFAM" id="SSF56091">
    <property type="entry name" value="DNA ligase/mRNA capping enzyme, catalytic domain"/>
    <property type="match status" value="1"/>
</dbReference>
<feature type="domain" description="BRCT" evidence="20">
    <location>
        <begin position="724"/>
        <end position="815"/>
    </location>
</feature>
<evidence type="ECO:0000256" key="4">
    <source>
        <dbReference type="ARBA" id="ARBA00022598"/>
    </source>
</evidence>
<dbReference type="GO" id="GO:0046872">
    <property type="term" value="F:metal ion binding"/>
    <property type="evidence" value="ECO:0007669"/>
    <property type="project" value="UniProtKB-KW"/>
</dbReference>
<dbReference type="PROSITE" id="PS50160">
    <property type="entry name" value="DNA_LIGASE_A3"/>
    <property type="match status" value="1"/>
</dbReference>
<dbReference type="Pfam" id="PF01068">
    <property type="entry name" value="DNA_ligase_A_M"/>
    <property type="match status" value="1"/>
</dbReference>
<dbReference type="PANTHER" id="PTHR45997">
    <property type="entry name" value="DNA LIGASE 4"/>
    <property type="match status" value="1"/>
</dbReference>
<dbReference type="InterPro" id="IPR036599">
    <property type="entry name" value="DNA_ligase_N_sf"/>
</dbReference>
<dbReference type="FunFam" id="1.10.3260.10:FF:000008">
    <property type="entry name" value="DNA ligase 4"/>
    <property type="match status" value="1"/>
</dbReference>
<keyword evidence="11 16" id="KW-0233">DNA recombination</keyword>
<dbReference type="Pfam" id="PF04675">
    <property type="entry name" value="DNA_ligase_A_N"/>
    <property type="match status" value="1"/>
</dbReference>
<proteinExistence type="inferred from homology"/>
<dbReference type="PROSITE" id="PS00697">
    <property type="entry name" value="DNA_LIGASE_A1"/>
    <property type="match status" value="1"/>
</dbReference>
<dbReference type="Gene3D" id="3.40.50.10190">
    <property type="entry name" value="BRCT domain"/>
    <property type="match status" value="2"/>
</dbReference>
<dbReference type="InterPro" id="IPR012309">
    <property type="entry name" value="DNA_ligase_ATP-dep_C"/>
</dbReference>
<dbReference type="SUPFAM" id="SSF50249">
    <property type="entry name" value="Nucleic acid-binding proteins"/>
    <property type="match status" value="1"/>
</dbReference>
<evidence type="ECO:0000256" key="1">
    <source>
        <dbReference type="ARBA" id="ARBA00001946"/>
    </source>
</evidence>
<comment type="function">
    <text evidence="15">DNA ligase involved in DNA non-homologous end joining (NHEJ); required for double-strand break (DSB) repair.</text>
</comment>
<dbReference type="SUPFAM" id="SSF52113">
    <property type="entry name" value="BRCT domain"/>
    <property type="match status" value="2"/>
</dbReference>
<evidence type="ECO:0000256" key="5">
    <source>
        <dbReference type="ARBA" id="ARBA00022723"/>
    </source>
</evidence>
<evidence type="ECO:0000313" key="22">
    <source>
        <dbReference type="Proteomes" id="UP001320420"/>
    </source>
</evidence>
<evidence type="ECO:0000256" key="12">
    <source>
        <dbReference type="ARBA" id="ARBA00023204"/>
    </source>
</evidence>
<evidence type="ECO:0000256" key="11">
    <source>
        <dbReference type="ARBA" id="ARBA00023172"/>
    </source>
</evidence>
<evidence type="ECO:0000259" key="19">
    <source>
        <dbReference type="PROSITE" id="PS50160"/>
    </source>
</evidence>
<dbReference type="InterPro" id="IPR000977">
    <property type="entry name" value="DNA_ligase_ATP-dep"/>
</dbReference>
<dbReference type="InterPro" id="IPR012310">
    <property type="entry name" value="DNA_ligase_ATP-dep_cent"/>
</dbReference>
<comment type="catalytic activity">
    <reaction evidence="14 16">
        <text>ATP + (deoxyribonucleotide)n-3'-hydroxyl + 5'-phospho-(deoxyribonucleotide)m = (deoxyribonucleotide)n+m + AMP + diphosphate.</text>
        <dbReference type="EC" id="6.5.1.1"/>
    </reaction>
</comment>
<dbReference type="AlphaFoldDB" id="A0AAN9YMQ0"/>
<evidence type="ECO:0000256" key="9">
    <source>
        <dbReference type="ARBA" id="ARBA00022840"/>
    </source>
</evidence>
<feature type="compositionally biased region" description="Polar residues" evidence="18">
    <location>
        <begin position="42"/>
        <end position="51"/>
    </location>
</feature>
<keyword evidence="6" id="KW-0677">Repeat</keyword>
<dbReference type="NCBIfam" id="TIGR00574">
    <property type="entry name" value="dnl1"/>
    <property type="match status" value="1"/>
</dbReference>
<evidence type="ECO:0000256" key="3">
    <source>
        <dbReference type="ARBA" id="ARBA00007572"/>
    </source>
</evidence>
<evidence type="ECO:0000256" key="15">
    <source>
        <dbReference type="ARBA" id="ARBA00043870"/>
    </source>
</evidence>
<keyword evidence="9 16" id="KW-0067">ATP-binding</keyword>
<dbReference type="CDD" id="cd07968">
    <property type="entry name" value="OBF_DNA_ligase_IV"/>
    <property type="match status" value="1"/>
</dbReference>
<evidence type="ECO:0000256" key="13">
    <source>
        <dbReference type="ARBA" id="ARBA00023242"/>
    </source>
</evidence>
<keyword evidence="12 16" id="KW-0234">DNA repair</keyword>
<keyword evidence="8 16" id="KW-0227">DNA damage</keyword>
<feature type="domain" description="ATP-dependent DNA ligase family profile" evidence="19">
    <location>
        <begin position="417"/>
        <end position="542"/>
    </location>
</feature>
<dbReference type="InterPro" id="IPR001357">
    <property type="entry name" value="BRCT_dom"/>
</dbReference>
<dbReference type="SMART" id="SM00292">
    <property type="entry name" value="BRCT"/>
    <property type="match status" value="2"/>
</dbReference>
<dbReference type="InterPro" id="IPR016059">
    <property type="entry name" value="DNA_ligase_ATP-dep_CS"/>
</dbReference>
<dbReference type="Pfam" id="PF16589">
    <property type="entry name" value="BRCT_2"/>
    <property type="match status" value="1"/>
</dbReference>
<keyword evidence="10" id="KW-0460">Magnesium</keyword>
<evidence type="ECO:0000256" key="6">
    <source>
        <dbReference type="ARBA" id="ARBA00022737"/>
    </source>
</evidence>
<dbReference type="GO" id="GO:0006297">
    <property type="term" value="P:nucleotide-excision repair, DNA gap filling"/>
    <property type="evidence" value="ECO:0007669"/>
    <property type="project" value="TreeGrafter"/>
</dbReference>
<dbReference type="GO" id="GO:0032807">
    <property type="term" value="C:DNA ligase IV complex"/>
    <property type="evidence" value="ECO:0007669"/>
    <property type="project" value="TreeGrafter"/>
</dbReference>
<accession>A0AAN9YMQ0</accession>
<dbReference type="EMBL" id="JAKJXP020000049">
    <property type="protein sequence ID" value="KAK7751458.1"/>
    <property type="molecule type" value="Genomic_DNA"/>
</dbReference>
<sequence>MATLLKNLMRSEWAEAKYPNRPQNHGRTLYFWELPQSLFNPLNENKKQPSGPSAVRHRKGVRGLSKISPHEQRRNIIERFITRWRQEVGNDIYPALRLILPHKDPSRGVYGLKESNIGKLLVKLMKIDRNSEDGYNLLHWKLPGQTTASRMAGDFAGRCYEVLSKRPMRIDPGELRIAEVNQLLDKLAAASGEKEQLPIFETFYQHMNPEELMWLIRIILKQMKVGATEKTFLSLWHPDADKIFSVSSDLRRVCWEVTDPSVILDDSCTQITLMQCFQPQLANFQTSASFEKMIERLNKSTPSPDDKEYWIEEKLDGERMQLHMQEDDNMPGGKRFCFWSRKATTYTHIYGDSFHDESALTRFIKNAFAPGVRNIILDGEMITWDAESDKIMKFGGLKTAALAERRNPREDGPRPVFRVFDILYLNDTPLTQYTMRDRRNALEKAVLGEPRRLEVHPYTKATTADVIESSLRQVVADAGEGLVLKNPRSAYQLNARNDDWIKVKPEYMEEWGGNFDCVVIGGYFGSGYRGGRLSSFLCGLRATENDIKAGANPEKCYSFCKVGGGFLGEDFARIRHLTDGKWTPWDASQPPTKYIELGGSGRDRQAEKPDVWIRPSQSVVISIKAASIGASDKFAKNITLRFPRFRALKSDKRWDQALDYDEFLANGREAEAKMNEKKMTIEKKRQANKRRKKEVVIVGQGGGDAAAEFAPRPLVGTGTGIGASHTKVFESLEFCVLTDCVAPVKKTKAQLEALIKASGGKISQRANTSPDSRQLLLADKKVVKVASLIKAGEKEGRDVDIIRPRWVLDCLAQQQHQQQQRDADFLLPFEMAHLFHASDAMRALAQENTDAYGDSYARDLSLKELREILDGMPKKQNNTLDSEPFDKDGFLDRLAEQGHDLGLLKGHIFRKRTIYLAHTNDGLPELEFLALKLANWIRFGGGRVTENLEDESVTHVVILSANAAGECEKAGEVRAAVGVRSRLPRIVTRQWVEACWENSTLVDEERYEPL</sequence>
<dbReference type="Gene3D" id="2.40.50.140">
    <property type="entry name" value="Nucleic acid-binding proteins"/>
    <property type="match status" value="1"/>
</dbReference>
<name>A0AAN9YMQ0_9PEZI</name>
<keyword evidence="4 16" id="KW-0436">Ligase</keyword>
<keyword evidence="5" id="KW-0479">Metal-binding</keyword>
<protein>
    <recommendedName>
        <fullName evidence="16">DNA ligase</fullName>
        <ecNumber evidence="16">6.5.1.1</ecNumber>
    </recommendedName>
</protein>
<keyword evidence="13" id="KW-0539">Nucleus</keyword>
<dbReference type="GO" id="GO:0071897">
    <property type="term" value="P:DNA biosynthetic process"/>
    <property type="evidence" value="ECO:0007669"/>
    <property type="project" value="InterPro"/>
</dbReference>
<evidence type="ECO:0000259" key="20">
    <source>
        <dbReference type="PROSITE" id="PS50172"/>
    </source>
</evidence>
<organism evidence="21 22">
    <name type="scientific">Diatrype stigma</name>
    <dbReference type="NCBI Taxonomy" id="117547"/>
    <lineage>
        <taxon>Eukaryota</taxon>
        <taxon>Fungi</taxon>
        <taxon>Dikarya</taxon>
        <taxon>Ascomycota</taxon>
        <taxon>Pezizomycotina</taxon>
        <taxon>Sordariomycetes</taxon>
        <taxon>Xylariomycetidae</taxon>
        <taxon>Xylariales</taxon>
        <taxon>Diatrypaceae</taxon>
        <taxon>Diatrype</taxon>
    </lineage>
</organism>
<evidence type="ECO:0000256" key="18">
    <source>
        <dbReference type="SAM" id="MobiDB-lite"/>
    </source>
</evidence>
<dbReference type="Pfam" id="PF04679">
    <property type="entry name" value="DNA_ligase_A_C"/>
    <property type="match status" value="1"/>
</dbReference>
<reference evidence="21 22" key="1">
    <citation type="submission" date="2024-02" db="EMBL/GenBank/DDBJ databases">
        <title>De novo assembly and annotation of 12 fungi associated with fruit tree decline syndrome in Ontario, Canada.</title>
        <authorList>
            <person name="Sulman M."/>
            <person name="Ellouze W."/>
            <person name="Ilyukhin E."/>
        </authorList>
    </citation>
    <scope>NUCLEOTIDE SEQUENCE [LARGE SCALE GENOMIC DNA]</scope>
    <source>
        <strain evidence="21 22">M11/M66-122</strain>
    </source>
</reference>
<dbReference type="Gene3D" id="3.30.470.30">
    <property type="entry name" value="DNA ligase/mRNA capping enzyme"/>
    <property type="match status" value="1"/>
</dbReference>
<dbReference type="CDD" id="cd00027">
    <property type="entry name" value="BRCT"/>
    <property type="match status" value="1"/>
</dbReference>
<keyword evidence="7 16" id="KW-0547">Nucleotide-binding</keyword>
<evidence type="ECO:0000256" key="16">
    <source>
        <dbReference type="RuleBase" id="RU000617"/>
    </source>
</evidence>
<dbReference type="GO" id="GO:0003677">
    <property type="term" value="F:DNA binding"/>
    <property type="evidence" value="ECO:0007669"/>
    <property type="project" value="InterPro"/>
</dbReference>
<gene>
    <name evidence="21" type="primary">LIG4</name>
    <name evidence="21" type="ORF">SLS62_006543</name>
</gene>